<dbReference type="GO" id="GO:0003676">
    <property type="term" value="F:nucleic acid binding"/>
    <property type="evidence" value="ECO:0007669"/>
    <property type="project" value="InterPro"/>
</dbReference>
<organism evidence="2 3">
    <name type="scientific">Calocera viscosa (strain TUFC12733)</name>
    <dbReference type="NCBI Taxonomy" id="1330018"/>
    <lineage>
        <taxon>Eukaryota</taxon>
        <taxon>Fungi</taxon>
        <taxon>Dikarya</taxon>
        <taxon>Basidiomycota</taxon>
        <taxon>Agaricomycotina</taxon>
        <taxon>Dacrymycetes</taxon>
        <taxon>Dacrymycetales</taxon>
        <taxon>Dacrymycetaceae</taxon>
        <taxon>Calocera</taxon>
    </lineage>
</organism>
<dbReference type="STRING" id="1330018.A0A167K4L8"/>
<gene>
    <name evidence="2" type="ORF">CALVIDRAFT_464042</name>
</gene>
<dbReference type="InterPro" id="IPR038717">
    <property type="entry name" value="Tc1-like_DDE_dom"/>
</dbReference>
<protein>
    <recommendedName>
        <fullName evidence="1">Tc1-like transposase DDE domain-containing protein</fullName>
    </recommendedName>
</protein>
<dbReference type="EMBL" id="KV417296">
    <property type="protein sequence ID" value="KZO94251.1"/>
    <property type="molecule type" value="Genomic_DNA"/>
</dbReference>
<evidence type="ECO:0000313" key="2">
    <source>
        <dbReference type="EMBL" id="KZO94251.1"/>
    </source>
</evidence>
<sequence length="105" mass="12742">DIIYQHDNDSKSKTPGVMQWLSRHEIFLMDWPPYSPDLNPIENAWQYLKARLRKRHNAARTHEEVWEAAVEEWDRIPRAYIEKLYESMPRRVAQCIQNNGYHTKY</sequence>
<dbReference type="InterPro" id="IPR012337">
    <property type="entry name" value="RNaseH-like_sf"/>
</dbReference>
<dbReference type="Pfam" id="PF13358">
    <property type="entry name" value="DDE_3"/>
    <property type="match status" value="1"/>
</dbReference>
<reference evidence="2 3" key="1">
    <citation type="journal article" date="2016" name="Mol. Biol. Evol.">
        <title>Comparative Genomics of Early-Diverging Mushroom-Forming Fungi Provides Insights into the Origins of Lignocellulose Decay Capabilities.</title>
        <authorList>
            <person name="Nagy L.G."/>
            <person name="Riley R."/>
            <person name="Tritt A."/>
            <person name="Adam C."/>
            <person name="Daum C."/>
            <person name="Floudas D."/>
            <person name="Sun H."/>
            <person name="Yadav J.S."/>
            <person name="Pangilinan J."/>
            <person name="Larsson K.H."/>
            <person name="Matsuura K."/>
            <person name="Barry K."/>
            <person name="Labutti K."/>
            <person name="Kuo R."/>
            <person name="Ohm R.A."/>
            <person name="Bhattacharya S.S."/>
            <person name="Shirouzu T."/>
            <person name="Yoshinaga Y."/>
            <person name="Martin F.M."/>
            <person name="Grigoriev I.V."/>
            <person name="Hibbett D.S."/>
        </authorList>
    </citation>
    <scope>NUCLEOTIDE SEQUENCE [LARGE SCALE GENOMIC DNA]</scope>
    <source>
        <strain evidence="2 3">TUFC12733</strain>
    </source>
</reference>
<proteinExistence type="predicted"/>
<evidence type="ECO:0000259" key="1">
    <source>
        <dbReference type="Pfam" id="PF13358"/>
    </source>
</evidence>
<dbReference type="AlphaFoldDB" id="A0A167K4L8"/>
<dbReference type="InterPro" id="IPR036397">
    <property type="entry name" value="RNaseH_sf"/>
</dbReference>
<feature type="non-terminal residue" evidence="2">
    <location>
        <position position="105"/>
    </location>
</feature>
<feature type="non-terminal residue" evidence="2">
    <location>
        <position position="1"/>
    </location>
</feature>
<keyword evidence="3" id="KW-1185">Reference proteome</keyword>
<evidence type="ECO:0000313" key="3">
    <source>
        <dbReference type="Proteomes" id="UP000076738"/>
    </source>
</evidence>
<feature type="domain" description="Tc1-like transposase DDE" evidence="1">
    <location>
        <begin position="8"/>
        <end position="59"/>
    </location>
</feature>
<dbReference type="Gene3D" id="3.30.420.10">
    <property type="entry name" value="Ribonuclease H-like superfamily/Ribonuclease H"/>
    <property type="match status" value="1"/>
</dbReference>
<dbReference type="Proteomes" id="UP000076738">
    <property type="component" value="Unassembled WGS sequence"/>
</dbReference>
<name>A0A167K4L8_CALVF</name>
<dbReference type="OrthoDB" id="2753252at2759"/>
<dbReference type="SUPFAM" id="SSF53098">
    <property type="entry name" value="Ribonuclease H-like"/>
    <property type="match status" value="1"/>
</dbReference>
<accession>A0A167K4L8</accession>